<proteinExistence type="inferred from homology"/>
<dbReference type="InterPro" id="IPR027417">
    <property type="entry name" value="P-loop_NTPase"/>
</dbReference>
<evidence type="ECO:0000256" key="3">
    <source>
        <dbReference type="ARBA" id="ARBA00022448"/>
    </source>
</evidence>
<evidence type="ECO:0000313" key="15">
    <source>
        <dbReference type="EMBL" id="HGI30385.1"/>
    </source>
</evidence>
<comment type="subunit">
    <text evidence="10">The complex is composed of two ATP-binding proteins (NikD and NikE), two transmembrane proteins (NikB and NikC) and a solute-binding protein (NikA).</text>
</comment>
<dbReference type="SUPFAM" id="SSF52540">
    <property type="entry name" value="P-loop containing nucleoside triphosphate hydrolases"/>
    <property type="match status" value="1"/>
</dbReference>
<dbReference type="GO" id="GO:0015833">
    <property type="term" value="P:peptide transport"/>
    <property type="evidence" value="ECO:0007669"/>
    <property type="project" value="InterPro"/>
</dbReference>
<sequence length="327" mass="36464">MPDVLLDVQDLVVHFQVYGGYLKVLDGVTLQVRHQERVGLVGETGCGKTTTMKTIMGILPKPPGVVRGGRILFKGRDVLSMRPQELEHLRRSGISMIFQDPTAALNPVFTVGEQLEDAIRYALGKRDHASVREVALSALQNVALPDPPRILESYPVQLSGGMRQRVCIALALACPKELLIADEPGTSLDVTIQDQILRLIHRLAEERKMAVILISHSLGVIREWTERVYVMYAGTIVEEARTGELFARPLHPYTEALMRCVPKLTGTGIAEGIPGRIPDYFDPPSGCRFHPRCPHRMDICRQRKPQLFPVDRGHRVACFLFGRDSHG</sequence>
<comment type="caution">
    <text evidence="15">The sequence shown here is derived from an EMBL/GenBank/DDBJ whole genome shotgun (WGS) entry which is preliminary data.</text>
</comment>
<keyword evidence="8" id="KW-0406">Ion transport</keyword>
<evidence type="ECO:0000256" key="1">
    <source>
        <dbReference type="ARBA" id="ARBA00004417"/>
    </source>
</evidence>
<dbReference type="InterPro" id="IPR050388">
    <property type="entry name" value="ABC_Ni/Peptide_Import"/>
</dbReference>
<dbReference type="PROSITE" id="PS50893">
    <property type="entry name" value="ABC_TRANSPORTER_2"/>
    <property type="match status" value="1"/>
</dbReference>
<accession>A0A7V3YG18</accession>
<dbReference type="CDD" id="cd03257">
    <property type="entry name" value="ABC_NikE_OppD_transporters"/>
    <property type="match status" value="1"/>
</dbReference>
<dbReference type="NCBIfam" id="TIGR01727">
    <property type="entry name" value="oligo_HPY"/>
    <property type="match status" value="1"/>
</dbReference>
<evidence type="ECO:0000256" key="2">
    <source>
        <dbReference type="ARBA" id="ARBA00005417"/>
    </source>
</evidence>
<evidence type="ECO:0000256" key="10">
    <source>
        <dbReference type="ARBA" id="ARBA00038669"/>
    </source>
</evidence>
<dbReference type="InterPro" id="IPR013563">
    <property type="entry name" value="Oligopep_ABC_C"/>
</dbReference>
<evidence type="ECO:0000256" key="4">
    <source>
        <dbReference type="ARBA" id="ARBA00022475"/>
    </source>
</evidence>
<dbReference type="PROSITE" id="PS00211">
    <property type="entry name" value="ABC_TRANSPORTER_1"/>
    <property type="match status" value="1"/>
</dbReference>
<dbReference type="FunFam" id="3.40.50.300:FF:000016">
    <property type="entry name" value="Oligopeptide ABC transporter ATP-binding component"/>
    <property type="match status" value="1"/>
</dbReference>
<dbReference type="Pfam" id="PF08352">
    <property type="entry name" value="oligo_HPY"/>
    <property type="match status" value="1"/>
</dbReference>
<dbReference type="Pfam" id="PF00005">
    <property type="entry name" value="ABC_tran"/>
    <property type="match status" value="1"/>
</dbReference>
<keyword evidence="6 15" id="KW-0067">ATP-binding</keyword>
<keyword evidence="9" id="KW-0472">Membrane</keyword>
<comment type="catalytic activity">
    <reaction evidence="13">
        <text>Ni(2+)(out) + ATP + H2O = Ni(2+)(in) + ADP + phosphate + H(+)</text>
        <dbReference type="Rhea" id="RHEA:15557"/>
        <dbReference type="ChEBI" id="CHEBI:15377"/>
        <dbReference type="ChEBI" id="CHEBI:15378"/>
        <dbReference type="ChEBI" id="CHEBI:30616"/>
        <dbReference type="ChEBI" id="CHEBI:43474"/>
        <dbReference type="ChEBI" id="CHEBI:49786"/>
        <dbReference type="ChEBI" id="CHEBI:456216"/>
        <dbReference type="EC" id="7.2.2.11"/>
    </reaction>
    <physiologicalReaction direction="left-to-right" evidence="13">
        <dbReference type="Rhea" id="RHEA:15558"/>
    </physiologicalReaction>
</comment>
<dbReference type="AlphaFoldDB" id="A0A7V3YG18"/>
<dbReference type="SMART" id="SM00382">
    <property type="entry name" value="AAA"/>
    <property type="match status" value="1"/>
</dbReference>
<gene>
    <name evidence="15" type="ORF">ENV30_03645</name>
</gene>
<evidence type="ECO:0000256" key="5">
    <source>
        <dbReference type="ARBA" id="ARBA00022741"/>
    </source>
</evidence>
<keyword evidence="7" id="KW-1278">Translocase</keyword>
<comment type="subcellular location">
    <subcellularLocation>
        <location evidence="1">Cell inner membrane</location>
        <topology evidence="1">Peripheral membrane protein</topology>
    </subcellularLocation>
</comment>
<protein>
    <recommendedName>
        <fullName evidence="12">Nickel import system ATP-binding protein NikD</fullName>
        <ecNumber evidence="11">7.2.2.11</ecNumber>
    </recommendedName>
</protein>
<keyword evidence="4" id="KW-1003">Cell membrane</keyword>
<evidence type="ECO:0000256" key="11">
    <source>
        <dbReference type="ARBA" id="ARBA00039098"/>
    </source>
</evidence>
<evidence type="ECO:0000256" key="7">
    <source>
        <dbReference type="ARBA" id="ARBA00022967"/>
    </source>
</evidence>
<name>A0A7V3YG18_9BACT</name>
<dbReference type="GO" id="GO:0005524">
    <property type="term" value="F:ATP binding"/>
    <property type="evidence" value="ECO:0007669"/>
    <property type="project" value="UniProtKB-KW"/>
</dbReference>
<dbReference type="InterPro" id="IPR017871">
    <property type="entry name" value="ABC_transporter-like_CS"/>
</dbReference>
<evidence type="ECO:0000256" key="12">
    <source>
        <dbReference type="ARBA" id="ARBA00044143"/>
    </source>
</evidence>
<dbReference type="Gene3D" id="3.40.50.300">
    <property type="entry name" value="P-loop containing nucleotide triphosphate hydrolases"/>
    <property type="match status" value="1"/>
</dbReference>
<dbReference type="InterPro" id="IPR003593">
    <property type="entry name" value="AAA+_ATPase"/>
</dbReference>
<dbReference type="PANTHER" id="PTHR43297:SF13">
    <property type="entry name" value="NICKEL ABC TRANSPORTER, ATP-BINDING PROTEIN"/>
    <property type="match status" value="1"/>
</dbReference>
<dbReference type="GO" id="GO:0005886">
    <property type="term" value="C:plasma membrane"/>
    <property type="evidence" value="ECO:0007669"/>
    <property type="project" value="UniProtKB-SubCell"/>
</dbReference>
<evidence type="ECO:0000256" key="8">
    <source>
        <dbReference type="ARBA" id="ARBA00023065"/>
    </source>
</evidence>
<dbReference type="GO" id="GO:0016887">
    <property type="term" value="F:ATP hydrolysis activity"/>
    <property type="evidence" value="ECO:0007669"/>
    <property type="project" value="InterPro"/>
</dbReference>
<evidence type="ECO:0000259" key="14">
    <source>
        <dbReference type="PROSITE" id="PS50893"/>
    </source>
</evidence>
<evidence type="ECO:0000256" key="13">
    <source>
        <dbReference type="ARBA" id="ARBA00048610"/>
    </source>
</evidence>
<evidence type="ECO:0000256" key="9">
    <source>
        <dbReference type="ARBA" id="ARBA00023136"/>
    </source>
</evidence>
<dbReference type="PANTHER" id="PTHR43297">
    <property type="entry name" value="OLIGOPEPTIDE TRANSPORT ATP-BINDING PROTEIN APPD"/>
    <property type="match status" value="1"/>
</dbReference>
<reference evidence="15" key="1">
    <citation type="journal article" date="2020" name="mSystems">
        <title>Genome- and Community-Level Interaction Insights into Carbon Utilization and Element Cycling Functions of Hydrothermarchaeota in Hydrothermal Sediment.</title>
        <authorList>
            <person name="Zhou Z."/>
            <person name="Liu Y."/>
            <person name="Xu W."/>
            <person name="Pan J."/>
            <person name="Luo Z.H."/>
            <person name="Li M."/>
        </authorList>
    </citation>
    <scope>NUCLEOTIDE SEQUENCE [LARGE SCALE GENOMIC DNA]</scope>
    <source>
        <strain evidence="15">SpSt-747</strain>
    </source>
</reference>
<comment type="similarity">
    <text evidence="2">Belongs to the ABC transporter superfamily.</text>
</comment>
<dbReference type="EMBL" id="DTFV01000054">
    <property type="protein sequence ID" value="HGI30385.1"/>
    <property type="molecule type" value="Genomic_DNA"/>
</dbReference>
<evidence type="ECO:0000256" key="6">
    <source>
        <dbReference type="ARBA" id="ARBA00022840"/>
    </source>
</evidence>
<keyword evidence="3" id="KW-0813">Transport</keyword>
<dbReference type="EC" id="7.2.2.11" evidence="11"/>
<dbReference type="GO" id="GO:0015413">
    <property type="term" value="F:ABC-type nickel transporter activity"/>
    <property type="evidence" value="ECO:0007669"/>
    <property type="project" value="UniProtKB-EC"/>
</dbReference>
<dbReference type="InterPro" id="IPR003439">
    <property type="entry name" value="ABC_transporter-like_ATP-bd"/>
</dbReference>
<keyword evidence="5" id="KW-0547">Nucleotide-binding</keyword>
<organism evidence="15">
    <name type="scientific">Candidatus Caldatribacterium californiense</name>
    <dbReference type="NCBI Taxonomy" id="1454726"/>
    <lineage>
        <taxon>Bacteria</taxon>
        <taxon>Pseudomonadati</taxon>
        <taxon>Atribacterota</taxon>
        <taxon>Atribacteria</taxon>
        <taxon>Atribacterales</taxon>
        <taxon>Candidatus Caldatribacteriaceae</taxon>
        <taxon>Candidatus Caldatribacterium</taxon>
    </lineage>
</organism>
<feature type="domain" description="ABC transporter" evidence="14">
    <location>
        <begin position="6"/>
        <end position="258"/>
    </location>
</feature>